<feature type="region of interest" description="Disordered" evidence="1">
    <location>
        <begin position="58"/>
        <end position="97"/>
    </location>
</feature>
<reference evidence="3 4" key="2">
    <citation type="submission" date="2018-11" db="EMBL/GenBank/DDBJ databases">
        <authorList>
            <consortium name="Pathogen Informatics"/>
        </authorList>
    </citation>
    <scope>NUCLEOTIDE SEQUENCE [LARGE SCALE GENOMIC DNA]</scope>
</reference>
<dbReference type="AlphaFoldDB" id="A0A183DG54"/>
<evidence type="ECO:0000256" key="1">
    <source>
        <dbReference type="SAM" id="MobiDB-lite"/>
    </source>
</evidence>
<reference evidence="5" key="1">
    <citation type="submission" date="2016-06" db="UniProtKB">
        <authorList>
            <consortium name="WormBaseParasite"/>
        </authorList>
    </citation>
    <scope>IDENTIFICATION</scope>
</reference>
<proteinExistence type="predicted"/>
<dbReference type="InterPro" id="IPR003961">
    <property type="entry name" value="FN3_dom"/>
</dbReference>
<feature type="compositionally biased region" description="Basic and acidic residues" evidence="1">
    <location>
        <begin position="63"/>
        <end position="97"/>
    </location>
</feature>
<keyword evidence="4" id="KW-1185">Reference proteome</keyword>
<sequence>MRTEQVPGTFFSHIISQLSPYSIYNISVRAGTDYGELGLPSSKVISLQQYMGNVIPELPLRTPDLEKDRAEQEEQRRRQEQERERERQRIEQERERI</sequence>
<feature type="domain" description="Fibronectin type-III" evidence="2">
    <location>
        <begin position="1"/>
        <end position="52"/>
    </location>
</feature>
<dbReference type="SUPFAM" id="SSF49265">
    <property type="entry name" value="Fibronectin type III"/>
    <property type="match status" value="1"/>
</dbReference>
<name>A0A183DG54_9BILA</name>
<dbReference type="WBParaSite" id="GPUH_0000770401-mRNA-1">
    <property type="protein sequence ID" value="GPUH_0000770401-mRNA-1"/>
    <property type="gene ID" value="GPUH_0000770401"/>
</dbReference>
<gene>
    <name evidence="3" type="ORF">GPUH_LOCUS7696</name>
</gene>
<evidence type="ECO:0000313" key="3">
    <source>
        <dbReference type="EMBL" id="VDK59327.1"/>
    </source>
</evidence>
<evidence type="ECO:0000259" key="2">
    <source>
        <dbReference type="PROSITE" id="PS50853"/>
    </source>
</evidence>
<dbReference type="Proteomes" id="UP000271098">
    <property type="component" value="Unassembled WGS sequence"/>
</dbReference>
<evidence type="ECO:0000313" key="5">
    <source>
        <dbReference type="WBParaSite" id="GPUH_0000770401-mRNA-1"/>
    </source>
</evidence>
<accession>A0A183DG54</accession>
<protein>
    <submittedName>
        <fullName evidence="5">Fibronectin type-III domain-containing protein</fullName>
    </submittedName>
</protein>
<dbReference type="PROSITE" id="PS50853">
    <property type="entry name" value="FN3"/>
    <property type="match status" value="1"/>
</dbReference>
<evidence type="ECO:0000313" key="4">
    <source>
        <dbReference type="Proteomes" id="UP000271098"/>
    </source>
</evidence>
<organism evidence="5">
    <name type="scientific">Gongylonema pulchrum</name>
    <dbReference type="NCBI Taxonomy" id="637853"/>
    <lineage>
        <taxon>Eukaryota</taxon>
        <taxon>Metazoa</taxon>
        <taxon>Ecdysozoa</taxon>
        <taxon>Nematoda</taxon>
        <taxon>Chromadorea</taxon>
        <taxon>Rhabditida</taxon>
        <taxon>Spirurina</taxon>
        <taxon>Spiruromorpha</taxon>
        <taxon>Spiruroidea</taxon>
        <taxon>Gongylonematidae</taxon>
        <taxon>Gongylonema</taxon>
    </lineage>
</organism>
<dbReference type="InterPro" id="IPR036116">
    <property type="entry name" value="FN3_sf"/>
</dbReference>
<dbReference type="EMBL" id="UYRT01020581">
    <property type="protein sequence ID" value="VDK59327.1"/>
    <property type="molecule type" value="Genomic_DNA"/>
</dbReference>